<dbReference type="GO" id="GO:0005856">
    <property type="term" value="C:cytoskeleton"/>
    <property type="evidence" value="ECO:0007669"/>
    <property type="project" value="UniProtKB-SubCell"/>
</dbReference>
<evidence type="ECO:0000256" key="1">
    <source>
        <dbReference type="ARBA" id="ARBA00004138"/>
    </source>
</evidence>
<organism evidence="7">
    <name type="scientific">Guillardia theta (strain CCMP2712)</name>
    <name type="common">Cryptophyte</name>
    <dbReference type="NCBI Taxonomy" id="905079"/>
    <lineage>
        <taxon>Eukaryota</taxon>
        <taxon>Cryptophyceae</taxon>
        <taxon>Pyrenomonadales</taxon>
        <taxon>Geminigeraceae</taxon>
        <taxon>Guillardia</taxon>
    </lineage>
</organism>
<gene>
    <name evidence="7" type="ORF">GUITHDRAFT_100518</name>
</gene>
<dbReference type="HOGENOM" id="CLU_155974_0_0_1"/>
<evidence type="ECO:0000313" key="7">
    <source>
        <dbReference type="EMBL" id="EKX53532.1"/>
    </source>
</evidence>
<dbReference type="GeneID" id="17310480"/>
<reference evidence="9" key="2">
    <citation type="submission" date="2012-11" db="EMBL/GenBank/DDBJ databases">
        <authorList>
            <person name="Kuo A."/>
            <person name="Curtis B.A."/>
            <person name="Tanifuji G."/>
            <person name="Burki F."/>
            <person name="Gruber A."/>
            <person name="Irimia M."/>
            <person name="Maruyama S."/>
            <person name="Arias M.C."/>
            <person name="Ball S.G."/>
            <person name="Gile G.H."/>
            <person name="Hirakawa Y."/>
            <person name="Hopkins J.F."/>
            <person name="Rensing S.A."/>
            <person name="Schmutz J."/>
            <person name="Symeonidi A."/>
            <person name="Elias M."/>
            <person name="Eveleigh R.J."/>
            <person name="Herman E.K."/>
            <person name="Klute M.J."/>
            <person name="Nakayama T."/>
            <person name="Obornik M."/>
            <person name="Reyes-Prieto A."/>
            <person name="Armbrust E.V."/>
            <person name="Aves S.J."/>
            <person name="Beiko R.G."/>
            <person name="Coutinho P."/>
            <person name="Dacks J.B."/>
            <person name="Durnford D.G."/>
            <person name="Fast N.M."/>
            <person name="Green B.R."/>
            <person name="Grisdale C."/>
            <person name="Hempe F."/>
            <person name="Henrissat B."/>
            <person name="Hoppner M.P."/>
            <person name="Ishida K.-I."/>
            <person name="Kim E."/>
            <person name="Koreny L."/>
            <person name="Kroth P.G."/>
            <person name="Liu Y."/>
            <person name="Malik S.-B."/>
            <person name="Maier U.G."/>
            <person name="McRose D."/>
            <person name="Mock T."/>
            <person name="Neilson J.A."/>
            <person name="Onodera N.T."/>
            <person name="Poole A.M."/>
            <person name="Pritham E.J."/>
            <person name="Richards T.A."/>
            <person name="Rocap G."/>
            <person name="Roy S.W."/>
            <person name="Sarai C."/>
            <person name="Schaack S."/>
            <person name="Shirato S."/>
            <person name="Slamovits C.H."/>
            <person name="Spencer D.F."/>
            <person name="Suzuki S."/>
            <person name="Worden A.Z."/>
            <person name="Zauner S."/>
            <person name="Barry K."/>
            <person name="Bell C."/>
            <person name="Bharti A.K."/>
            <person name="Crow J.A."/>
            <person name="Grimwood J."/>
            <person name="Kramer R."/>
            <person name="Lindquist E."/>
            <person name="Lucas S."/>
            <person name="Salamov A."/>
            <person name="McFadden G.I."/>
            <person name="Lane C.E."/>
            <person name="Keeling P.J."/>
            <person name="Gray M.W."/>
            <person name="Grigoriev I.V."/>
            <person name="Archibald J.M."/>
        </authorList>
    </citation>
    <scope>NUCLEOTIDE SEQUENCE</scope>
    <source>
        <strain evidence="9">CCMP2712</strain>
    </source>
</reference>
<dbReference type="EnsemblProtists" id="EKX53532">
    <property type="protein sequence ID" value="EKX53532"/>
    <property type="gene ID" value="GUITHDRAFT_100518"/>
</dbReference>
<proteinExistence type="inferred from homology"/>
<dbReference type="GO" id="GO:0097546">
    <property type="term" value="C:ciliary base"/>
    <property type="evidence" value="ECO:0007669"/>
    <property type="project" value="TreeGrafter"/>
</dbReference>
<evidence type="ECO:0000256" key="6">
    <source>
        <dbReference type="ARBA" id="ARBA00034777"/>
    </source>
</evidence>
<dbReference type="PANTHER" id="PTHR33865:SF3">
    <property type="entry name" value="PROTEIN FAM183B"/>
    <property type="match status" value="1"/>
</dbReference>
<evidence type="ECO:0000313" key="9">
    <source>
        <dbReference type="Proteomes" id="UP000011087"/>
    </source>
</evidence>
<protein>
    <submittedName>
        <fullName evidence="7 8">Uncharacterized protein</fullName>
    </submittedName>
</protein>
<dbReference type="PANTHER" id="PTHR33865">
    <property type="entry name" value="PROTEIN FAM183B"/>
    <property type="match status" value="1"/>
</dbReference>
<dbReference type="OrthoDB" id="446290at2759"/>
<evidence type="ECO:0000256" key="5">
    <source>
        <dbReference type="ARBA" id="ARBA00023273"/>
    </source>
</evidence>
<dbReference type="RefSeq" id="XP_005840512.1">
    <property type="nucleotide sequence ID" value="XM_005840455.1"/>
</dbReference>
<dbReference type="KEGG" id="gtt:GUITHDRAFT_100518"/>
<evidence type="ECO:0000256" key="2">
    <source>
        <dbReference type="ARBA" id="ARBA00004245"/>
    </source>
</evidence>
<keyword evidence="5" id="KW-0966">Cell projection</keyword>
<dbReference type="OMA" id="EYEMESA"/>
<reference evidence="7 9" key="1">
    <citation type="journal article" date="2012" name="Nature">
        <title>Algal genomes reveal evolutionary mosaicism and the fate of nucleomorphs.</title>
        <authorList>
            <consortium name="DOE Joint Genome Institute"/>
            <person name="Curtis B.A."/>
            <person name="Tanifuji G."/>
            <person name="Burki F."/>
            <person name="Gruber A."/>
            <person name="Irimia M."/>
            <person name="Maruyama S."/>
            <person name="Arias M.C."/>
            <person name="Ball S.G."/>
            <person name="Gile G.H."/>
            <person name="Hirakawa Y."/>
            <person name="Hopkins J.F."/>
            <person name="Kuo A."/>
            <person name="Rensing S.A."/>
            <person name="Schmutz J."/>
            <person name="Symeonidi A."/>
            <person name="Elias M."/>
            <person name="Eveleigh R.J."/>
            <person name="Herman E.K."/>
            <person name="Klute M.J."/>
            <person name="Nakayama T."/>
            <person name="Obornik M."/>
            <person name="Reyes-Prieto A."/>
            <person name="Armbrust E.V."/>
            <person name="Aves S.J."/>
            <person name="Beiko R.G."/>
            <person name="Coutinho P."/>
            <person name="Dacks J.B."/>
            <person name="Durnford D.G."/>
            <person name="Fast N.M."/>
            <person name="Green B.R."/>
            <person name="Grisdale C.J."/>
            <person name="Hempel F."/>
            <person name="Henrissat B."/>
            <person name="Hoppner M.P."/>
            <person name="Ishida K."/>
            <person name="Kim E."/>
            <person name="Koreny L."/>
            <person name="Kroth P.G."/>
            <person name="Liu Y."/>
            <person name="Malik S.B."/>
            <person name="Maier U.G."/>
            <person name="McRose D."/>
            <person name="Mock T."/>
            <person name="Neilson J.A."/>
            <person name="Onodera N.T."/>
            <person name="Poole A.M."/>
            <person name="Pritham E.J."/>
            <person name="Richards T.A."/>
            <person name="Rocap G."/>
            <person name="Roy S.W."/>
            <person name="Sarai C."/>
            <person name="Schaack S."/>
            <person name="Shirato S."/>
            <person name="Slamovits C.H."/>
            <person name="Spencer D.F."/>
            <person name="Suzuki S."/>
            <person name="Worden A.Z."/>
            <person name="Zauner S."/>
            <person name="Barry K."/>
            <person name="Bell C."/>
            <person name="Bharti A.K."/>
            <person name="Crow J.A."/>
            <person name="Grimwood J."/>
            <person name="Kramer R."/>
            <person name="Lindquist E."/>
            <person name="Lucas S."/>
            <person name="Salamov A."/>
            <person name="McFadden G.I."/>
            <person name="Lane C.E."/>
            <person name="Keeling P.J."/>
            <person name="Gray M.W."/>
            <person name="Grigoriev I.V."/>
            <person name="Archibald J.M."/>
        </authorList>
    </citation>
    <scope>NUCLEOTIDE SEQUENCE</scope>
    <source>
        <strain evidence="7 9">CCMP2712</strain>
    </source>
</reference>
<dbReference type="Proteomes" id="UP000011087">
    <property type="component" value="Unassembled WGS sequence"/>
</dbReference>
<sequence>MGESQKEIKFDEVALNLIRAETIRKERKNARLNETFRLNPKNLVNSMVTGKPNEDLQRFGEASGASHDIMEELDKTIKETRKVPTEKYAAPITSSHEIGWFSTPLMKQRISVGLKSNEITSYAALYTAAMGRNPFAARDK</sequence>
<evidence type="ECO:0000256" key="4">
    <source>
        <dbReference type="ARBA" id="ARBA00023212"/>
    </source>
</evidence>
<comment type="subcellular location">
    <subcellularLocation>
        <location evidence="1">Cell projection</location>
        <location evidence="1">Cilium</location>
    </subcellularLocation>
    <subcellularLocation>
        <location evidence="2">Cytoplasm</location>
        <location evidence="2">Cytoskeleton</location>
    </subcellularLocation>
</comment>
<evidence type="ECO:0000256" key="3">
    <source>
        <dbReference type="ARBA" id="ARBA00022490"/>
    </source>
</evidence>
<dbReference type="EMBL" id="JH992969">
    <property type="protein sequence ID" value="EKX53532.1"/>
    <property type="molecule type" value="Genomic_DNA"/>
</dbReference>
<dbReference type="Pfam" id="PF14886">
    <property type="entry name" value="FAM183"/>
    <property type="match status" value="1"/>
</dbReference>
<dbReference type="InterPro" id="IPR029214">
    <property type="entry name" value="CFAP144"/>
</dbReference>
<dbReference type="AlphaFoldDB" id="L1JYT5"/>
<keyword evidence="3" id="KW-0963">Cytoplasm</keyword>
<comment type="similarity">
    <text evidence="6">Belongs to the CFAP144 family.</text>
</comment>
<reference evidence="8" key="3">
    <citation type="submission" date="2016-03" db="UniProtKB">
        <authorList>
            <consortium name="EnsemblProtists"/>
        </authorList>
    </citation>
    <scope>IDENTIFICATION</scope>
</reference>
<dbReference type="PaxDb" id="55529-EKX53532"/>
<accession>L1JYT5</accession>
<evidence type="ECO:0000313" key="8">
    <source>
        <dbReference type="EnsemblProtists" id="EKX53532"/>
    </source>
</evidence>
<keyword evidence="9" id="KW-1185">Reference proteome</keyword>
<keyword evidence="4" id="KW-0206">Cytoskeleton</keyword>
<name>L1JYT5_GUITC</name>